<dbReference type="InParanoid" id="A0A200Q5W1"/>
<organism evidence="5 6">
    <name type="scientific">Macleaya cordata</name>
    <name type="common">Five-seeded plume-poppy</name>
    <name type="synonym">Bocconia cordata</name>
    <dbReference type="NCBI Taxonomy" id="56857"/>
    <lineage>
        <taxon>Eukaryota</taxon>
        <taxon>Viridiplantae</taxon>
        <taxon>Streptophyta</taxon>
        <taxon>Embryophyta</taxon>
        <taxon>Tracheophyta</taxon>
        <taxon>Spermatophyta</taxon>
        <taxon>Magnoliopsida</taxon>
        <taxon>Ranunculales</taxon>
        <taxon>Papaveraceae</taxon>
        <taxon>Papaveroideae</taxon>
        <taxon>Macleaya</taxon>
    </lineage>
</organism>
<dbReference type="Pfam" id="PF08263">
    <property type="entry name" value="LRRNT_2"/>
    <property type="match status" value="1"/>
</dbReference>
<sequence length="491" mass="53534">MGRRIQLFLLVGLFQFWVVAALTNSDDVTALNALKTQWENTPPNWVGVDPCQDGWVGIVCSNSRVIFIQLSSMGLKGQLSGDLGSLSELQALDLSYNKGLTGPLPPLIGNLKKLSNLILVGFSFSGPIPNEIGSLPNLAYFLYWLDLADNKLTGSIPVSNGNTPGLDLLIHTKHFHFGKNRLSGPIPDQLFSSNMSLIHVLFEGNQLTGGIPSTLGLVKTLEVLRLDRNSLSGTVPSNLNNLTSISELHLSDNQFTGSLPNLTGMSLLNYVDLSNNSFDASDIPPWFSTLQSLTTLSMENTKIQGQLPQTLFTFPQLQTLNLRKNLLNGTLDIGTIFSGQLQLIDLQNNFISSYVETGAYRKELILIGNPICQENGATARYCTLPEESNPPYSTNPKNCVPIVCPTDQKGSPNCRCSYPYMGILFFRAPSFSDLQNASVYVALQESLMKSFQANSNGLPVDSVSLSDPTKDTDNYIELTLNVFPSGKVLSA</sequence>
<dbReference type="AlphaFoldDB" id="A0A200Q5W1"/>
<dbReference type="InterPro" id="IPR013210">
    <property type="entry name" value="LRR_N_plant-typ"/>
</dbReference>
<dbReference type="STRING" id="56857.A0A200Q5W1"/>
<keyword evidence="6" id="KW-1185">Reference proteome</keyword>
<dbReference type="Gene3D" id="3.80.10.10">
    <property type="entry name" value="Ribonuclease Inhibitor"/>
    <property type="match status" value="4"/>
</dbReference>
<protein>
    <submittedName>
        <fullName evidence="5">Leucine-rich repeat</fullName>
    </submittedName>
</protein>
<dbReference type="PANTHER" id="PTHR48004">
    <property type="entry name" value="OS01G0149700 PROTEIN"/>
    <property type="match status" value="1"/>
</dbReference>
<dbReference type="OrthoDB" id="2015206at2759"/>
<dbReference type="InterPro" id="IPR052941">
    <property type="entry name" value="StomDev_PlantInt_Reg"/>
</dbReference>
<dbReference type="FunFam" id="3.80.10.10:FF:000830">
    <property type="entry name" value="Predicted protein"/>
    <property type="match status" value="1"/>
</dbReference>
<dbReference type="SUPFAM" id="SSF52058">
    <property type="entry name" value="L domain-like"/>
    <property type="match status" value="1"/>
</dbReference>
<dbReference type="Pfam" id="PF00560">
    <property type="entry name" value="LRR_1"/>
    <property type="match status" value="4"/>
</dbReference>
<name>A0A200Q5W1_MACCD</name>
<reference evidence="5 6" key="1">
    <citation type="journal article" date="2017" name="Mol. Plant">
        <title>The Genome of Medicinal Plant Macleaya cordata Provides New Insights into Benzylisoquinoline Alkaloids Metabolism.</title>
        <authorList>
            <person name="Liu X."/>
            <person name="Liu Y."/>
            <person name="Huang P."/>
            <person name="Ma Y."/>
            <person name="Qing Z."/>
            <person name="Tang Q."/>
            <person name="Cao H."/>
            <person name="Cheng P."/>
            <person name="Zheng Y."/>
            <person name="Yuan Z."/>
            <person name="Zhou Y."/>
            <person name="Liu J."/>
            <person name="Tang Z."/>
            <person name="Zhuo Y."/>
            <person name="Zhang Y."/>
            <person name="Yu L."/>
            <person name="Huang J."/>
            <person name="Yang P."/>
            <person name="Peng Q."/>
            <person name="Zhang J."/>
            <person name="Jiang W."/>
            <person name="Zhang Z."/>
            <person name="Lin K."/>
            <person name="Ro D.K."/>
            <person name="Chen X."/>
            <person name="Xiong X."/>
            <person name="Shang Y."/>
            <person name="Huang S."/>
            <person name="Zeng J."/>
        </authorList>
    </citation>
    <scope>NUCLEOTIDE SEQUENCE [LARGE SCALE GENOMIC DNA]</scope>
    <source>
        <strain evidence="6">cv. BLH2017</strain>
        <tissue evidence="5">Root</tissue>
    </source>
</reference>
<proteinExistence type="predicted"/>
<keyword evidence="2" id="KW-0677">Repeat</keyword>
<feature type="domain" description="Leucine-rich repeat-containing N-terminal plant-type" evidence="4">
    <location>
        <begin position="25"/>
        <end position="61"/>
    </location>
</feature>
<evidence type="ECO:0000256" key="3">
    <source>
        <dbReference type="SAM" id="SignalP"/>
    </source>
</evidence>
<evidence type="ECO:0000256" key="1">
    <source>
        <dbReference type="ARBA" id="ARBA00022614"/>
    </source>
</evidence>
<keyword evidence="1" id="KW-0433">Leucine-rich repeat</keyword>
<evidence type="ECO:0000313" key="5">
    <source>
        <dbReference type="EMBL" id="OVA05824.1"/>
    </source>
</evidence>
<comment type="caution">
    <text evidence="5">The sequence shown here is derived from an EMBL/GenBank/DDBJ whole genome shotgun (WGS) entry which is preliminary data.</text>
</comment>
<dbReference type="EMBL" id="MVGT01003001">
    <property type="protein sequence ID" value="OVA05824.1"/>
    <property type="molecule type" value="Genomic_DNA"/>
</dbReference>
<dbReference type="InterPro" id="IPR032675">
    <property type="entry name" value="LRR_dom_sf"/>
</dbReference>
<feature type="chain" id="PRO_5012510061" evidence="3">
    <location>
        <begin position="22"/>
        <end position="491"/>
    </location>
</feature>
<feature type="signal peptide" evidence="3">
    <location>
        <begin position="1"/>
        <end position="21"/>
    </location>
</feature>
<dbReference type="FunFam" id="3.80.10.10:FF:000363">
    <property type="entry name" value="Leucine-rich repeat family protein"/>
    <property type="match status" value="1"/>
</dbReference>
<gene>
    <name evidence="5" type="ORF">BVC80_1381g16</name>
</gene>
<dbReference type="PANTHER" id="PTHR48004:SF58">
    <property type="entry name" value="OS01G0162200 PROTEIN"/>
    <property type="match status" value="1"/>
</dbReference>
<evidence type="ECO:0000259" key="4">
    <source>
        <dbReference type="Pfam" id="PF08263"/>
    </source>
</evidence>
<evidence type="ECO:0000313" key="6">
    <source>
        <dbReference type="Proteomes" id="UP000195402"/>
    </source>
</evidence>
<keyword evidence="3" id="KW-0732">Signal</keyword>
<evidence type="ECO:0000256" key="2">
    <source>
        <dbReference type="ARBA" id="ARBA00022737"/>
    </source>
</evidence>
<dbReference type="Proteomes" id="UP000195402">
    <property type="component" value="Unassembled WGS sequence"/>
</dbReference>
<accession>A0A200Q5W1</accession>
<dbReference type="InterPro" id="IPR001611">
    <property type="entry name" value="Leu-rich_rpt"/>
</dbReference>
<dbReference type="OMA" id="KNEWTRS"/>